<dbReference type="GeneID" id="87953325"/>
<dbReference type="RefSeq" id="XP_062789003.1">
    <property type="nucleotide sequence ID" value="XM_062932952.1"/>
</dbReference>
<evidence type="ECO:0000313" key="3">
    <source>
        <dbReference type="Proteomes" id="UP001329825"/>
    </source>
</evidence>
<keyword evidence="3" id="KW-1185">Reference proteome</keyword>
<organism evidence="2 3">
    <name type="scientific">Kwoniella shivajii</name>
    <dbReference type="NCBI Taxonomy" id="564305"/>
    <lineage>
        <taxon>Eukaryota</taxon>
        <taxon>Fungi</taxon>
        <taxon>Dikarya</taxon>
        <taxon>Basidiomycota</taxon>
        <taxon>Agaricomycotina</taxon>
        <taxon>Tremellomycetes</taxon>
        <taxon>Tremellales</taxon>
        <taxon>Cryptococcaceae</taxon>
        <taxon>Kwoniella</taxon>
    </lineage>
</organism>
<sequence length="192" mass="22181">MPEKCGLDLTVHARFLRGAFFYTLLQTFIIMPRQVRALALRVTEAREAKRTATRGEEGEDRWSVVDDCEGVKRFKTLMVTNIPPDILKDYFKHYLQRHRSRKRSFMQPPQHENRLKVSVNPPEGQEYVPQTAEGEVDEVILVRRLGTIASLRQRRQDVLRKLELVSGLGWGRMLMTGSRQPCEARPFGGSQT</sequence>
<name>A0ABZ1CRE9_9TREE</name>
<accession>A0ABZ1CRE9</accession>
<dbReference type="EMBL" id="CP141881">
    <property type="protein sequence ID" value="WRT64263.1"/>
    <property type="molecule type" value="Genomic_DNA"/>
</dbReference>
<protein>
    <recommendedName>
        <fullName evidence="4">CSC1/OSCA1-like cytosolic domain-containing protein</fullName>
    </recommendedName>
</protein>
<gene>
    <name evidence="2" type="ORF">IL334_001194</name>
</gene>
<reference evidence="2 3" key="1">
    <citation type="submission" date="2024-01" db="EMBL/GenBank/DDBJ databases">
        <title>Comparative genomics of Cryptococcus and Kwoniella reveals pathogenesis evolution and contrasting modes of karyotype evolution via chromosome fusion or intercentromeric recombination.</title>
        <authorList>
            <person name="Coelho M.A."/>
            <person name="David-Palma M."/>
            <person name="Shea T."/>
            <person name="Bowers K."/>
            <person name="McGinley-Smith S."/>
            <person name="Mohammad A.W."/>
            <person name="Gnirke A."/>
            <person name="Yurkov A.M."/>
            <person name="Nowrousian M."/>
            <person name="Sun S."/>
            <person name="Cuomo C.A."/>
            <person name="Heitman J."/>
        </authorList>
    </citation>
    <scope>NUCLEOTIDE SEQUENCE [LARGE SCALE GENOMIC DNA]</scope>
    <source>
        <strain evidence="2">CBS 11374</strain>
    </source>
</reference>
<evidence type="ECO:0000256" key="1">
    <source>
        <dbReference type="SAM" id="MobiDB-lite"/>
    </source>
</evidence>
<evidence type="ECO:0000313" key="2">
    <source>
        <dbReference type="EMBL" id="WRT64263.1"/>
    </source>
</evidence>
<evidence type="ECO:0008006" key="4">
    <source>
        <dbReference type="Google" id="ProtNLM"/>
    </source>
</evidence>
<dbReference type="Proteomes" id="UP001329825">
    <property type="component" value="Chromosome 1"/>
</dbReference>
<feature type="region of interest" description="Disordered" evidence="1">
    <location>
        <begin position="101"/>
        <end position="123"/>
    </location>
</feature>
<proteinExistence type="predicted"/>